<dbReference type="Pfam" id="PF13242">
    <property type="entry name" value="Hydrolase_like"/>
    <property type="match status" value="1"/>
</dbReference>
<accession>A0A085TUZ5</accession>
<dbReference type="Gene3D" id="3.40.50.1000">
    <property type="entry name" value="HAD superfamily/HAD-like"/>
    <property type="match status" value="2"/>
</dbReference>
<keyword evidence="2" id="KW-1185">Reference proteome</keyword>
<dbReference type="PANTHER" id="PTHR19288">
    <property type="entry name" value="4-NITROPHENYLPHOSPHATASE-RELATED"/>
    <property type="match status" value="1"/>
</dbReference>
<dbReference type="InterPro" id="IPR023214">
    <property type="entry name" value="HAD_sf"/>
</dbReference>
<dbReference type="eggNOG" id="COG0647">
    <property type="taxonomic scope" value="Bacteria"/>
</dbReference>
<dbReference type="EMBL" id="AQRC01000009">
    <property type="protein sequence ID" value="KFE34542.1"/>
    <property type="molecule type" value="Genomic_DNA"/>
</dbReference>
<dbReference type="PATRIC" id="fig|1317124.6.peg.2397"/>
<gene>
    <name evidence="1" type="ORF">DW2_11845</name>
</gene>
<dbReference type="SUPFAM" id="SSF56784">
    <property type="entry name" value="HAD-like"/>
    <property type="match status" value="1"/>
</dbReference>
<dbReference type="AlphaFoldDB" id="A0A085TUZ5"/>
<comment type="caution">
    <text evidence="1">The sequence shown here is derived from an EMBL/GenBank/DDBJ whole genome shotgun (WGS) entry which is preliminary data.</text>
</comment>
<dbReference type="InterPro" id="IPR036412">
    <property type="entry name" value="HAD-like_sf"/>
</dbReference>
<dbReference type="GO" id="GO:0016791">
    <property type="term" value="F:phosphatase activity"/>
    <property type="evidence" value="ECO:0007669"/>
    <property type="project" value="TreeGrafter"/>
</dbReference>
<dbReference type="PANTHER" id="PTHR19288:SF46">
    <property type="entry name" value="HALOACID DEHALOGENASE-LIKE HYDROLASE DOMAIN-CONTAINING PROTEIN 2"/>
    <property type="match status" value="1"/>
</dbReference>
<dbReference type="STRING" id="1317124.DW2_11845"/>
<dbReference type="Pfam" id="PF13344">
    <property type="entry name" value="Hydrolase_6"/>
    <property type="match status" value="1"/>
</dbReference>
<reference evidence="2" key="1">
    <citation type="submission" date="2013-04" db="EMBL/GenBank/DDBJ databases">
        <title>Thioclava sp. 13D2W-2 Genome Sequencing.</title>
        <authorList>
            <person name="Lai Q."/>
            <person name="Li G."/>
            <person name="Shao Z."/>
        </authorList>
    </citation>
    <scope>NUCLEOTIDE SEQUENCE [LARGE SCALE GENOMIC DNA]</scope>
    <source>
        <strain evidence="2">13D2W-2</strain>
    </source>
</reference>
<dbReference type="GO" id="GO:0005737">
    <property type="term" value="C:cytoplasm"/>
    <property type="evidence" value="ECO:0007669"/>
    <property type="project" value="TreeGrafter"/>
</dbReference>
<organism evidence="1 2">
    <name type="scientific">Thioclava atlantica</name>
    <dbReference type="NCBI Taxonomy" id="1317124"/>
    <lineage>
        <taxon>Bacteria</taxon>
        <taxon>Pseudomonadati</taxon>
        <taxon>Pseudomonadota</taxon>
        <taxon>Alphaproteobacteria</taxon>
        <taxon>Rhodobacterales</taxon>
        <taxon>Paracoccaceae</taxon>
        <taxon>Thioclava</taxon>
    </lineage>
</organism>
<name>A0A085TUZ5_9RHOB</name>
<sequence>MPQPIGLPTFLSGPLPDRAAILADLDGCLIAGERVLPGVPELFVRCRDRLWIVSNNSSDTAQTLSRRLAGLGLELPAERIVLAGEQTLRMIRRRHPGARVALFAAAPIRALAREIGLVEDREHPELVFLGRDPDFDFSDLTALFAHVARRVPVWLSNPDPFHPGPDGLPRPETGAIWAAVRAALPDAVAASLGKPAADLAAIALAKAGVAPEQAVFIGDTPETDGGAAAAAGVDFVLLERPARARAEEEIAAC</sequence>
<dbReference type="InterPro" id="IPR006357">
    <property type="entry name" value="HAD-SF_hydro_IIA"/>
</dbReference>
<protein>
    <submittedName>
        <fullName evidence="1">Haloacid dehalogenase</fullName>
    </submittedName>
</protein>
<proteinExistence type="predicted"/>
<evidence type="ECO:0000313" key="1">
    <source>
        <dbReference type="EMBL" id="KFE34542.1"/>
    </source>
</evidence>
<evidence type="ECO:0000313" key="2">
    <source>
        <dbReference type="Proteomes" id="UP000028607"/>
    </source>
</evidence>
<dbReference type="RefSeq" id="WP_156102958.1">
    <property type="nucleotide sequence ID" value="NZ_AQRC01000009.1"/>
</dbReference>
<dbReference type="OrthoDB" id="148966at2"/>
<dbReference type="Proteomes" id="UP000028607">
    <property type="component" value="Unassembled WGS sequence"/>
</dbReference>
<reference evidence="1 2" key="2">
    <citation type="journal article" date="2015" name="Antonie Van Leeuwenhoek">
        <title>Thioclava indica sp. nov., isolated from surface seawater of the Indian Ocean.</title>
        <authorList>
            <person name="Liu Y."/>
            <person name="Lai Q."/>
            <person name="Du J."/>
            <person name="Xu H."/>
            <person name="Jiang L."/>
            <person name="Shao Z."/>
        </authorList>
    </citation>
    <scope>NUCLEOTIDE SEQUENCE [LARGE SCALE GENOMIC DNA]</scope>
    <source>
        <strain evidence="1 2">13D2W-2</strain>
    </source>
</reference>